<dbReference type="EMBL" id="AUWU02000004">
    <property type="protein sequence ID" value="KAH0573555.1"/>
    <property type="molecule type" value="Genomic_DNA"/>
</dbReference>
<sequence>MHIINVTFEGVEELAILEFQGSFATLQLVLGKIEIDNNIARFQSGPNFLVGRVIKLPKSLYVLTQNHDDQQNSLSITGKVTLKIIFDQEPDHYYSEI</sequence>
<name>V6LRB2_9EUKA</name>
<evidence type="ECO:0000313" key="3">
    <source>
        <dbReference type="Proteomes" id="UP000018208"/>
    </source>
</evidence>
<organism evidence="1">
    <name type="scientific">Spironucleus salmonicida</name>
    <dbReference type="NCBI Taxonomy" id="348837"/>
    <lineage>
        <taxon>Eukaryota</taxon>
        <taxon>Metamonada</taxon>
        <taxon>Diplomonadida</taxon>
        <taxon>Hexamitidae</taxon>
        <taxon>Hexamitinae</taxon>
        <taxon>Spironucleus</taxon>
    </lineage>
</organism>
<reference evidence="1 2" key="1">
    <citation type="journal article" date="2014" name="PLoS Genet.">
        <title>The Genome of Spironucleus salmonicida Highlights a Fish Pathogen Adapted to Fluctuating Environments.</title>
        <authorList>
            <person name="Xu F."/>
            <person name="Jerlstrom-Hultqvist J."/>
            <person name="Einarsson E."/>
            <person name="Astvaldsson A."/>
            <person name="Svard S.G."/>
            <person name="Andersson J.O."/>
        </authorList>
    </citation>
    <scope>NUCLEOTIDE SEQUENCE</scope>
    <source>
        <strain evidence="2">ATCC 50377</strain>
    </source>
</reference>
<dbReference type="OrthoDB" id="121932at2759"/>
<protein>
    <submittedName>
        <fullName evidence="1">Uncharacterized protein</fullName>
    </submittedName>
</protein>
<proteinExistence type="predicted"/>
<evidence type="ECO:0000313" key="1">
    <source>
        <dbReference type="EMBL" id="EST46226.1"/>
    </source>
</evidence>
<dbReference type="AlphaFoldDB" id="V6LRB2"/>
<dbReference type="Proteomes" id="UP000018208">
    <property type="component" value="Unassembled WGS sequence"/>
</dbReference>
<reference evidence="2" key="2">
    <citation type="submission" date="2020-12" db="EMBL/GenBank/DDBJ databases">
        <title>New Spironucleus salmonicida genome in near-complete chromosomes.</title>
        <authorList>
            <person name="Xu F."/>
            <person name="Kurt Z."/>
            <person name="Jimenez-Gonzalez A."/>
            <person name="Astvaldsson A."/>
            <person name="Andersson J.O."/>
            <person name="Svard S.G."/>
        </authorList>
    </citation>
    <scope>NUCLEOTIDE SEQUENCE</scope>
    <source>
        <strain evidence="2">ATCC 50377</strain>
    </source>
</reference>
<dbReference type="EMBL" id="KI546083">
    <property type="protein sequence ID" value="EST46226.1"/>
    <property type="molecule type" value="Genomic_DNA"/>
</dbReference>
<accession>V6LRB2</accession>
<evidence type="ECO:0000313" key="2">
    <source>
        <dbReference type="EMBL" id="KAH0573555.1"/>
    </source>
</evidence>
<dbReference type="VEuPathDB" id="GiardiaDB:SS50377_23489"/>
<keyword evidence="3" id="KW-1185">Reference proteome</keyword>
<gene>
    <name evidence="1" type="ORF">SS50377_13822</name>
    <name evidence="2" type="ORF">SS50377_23489</name>
</gene>